<evidence type="ECO:0000313" key="1">
    <source>
        <dbReference type="EMBL" id="KHM52310.1"/>
    </source>
</evidence>
<dbReference type="Proteomes" id="UP000030993">
    <property type="component" value="Unassembled WGS sequence"/>
</dbReference>
<evidence type="ECO:0000313" key="2">
    <source>
        <dbReference type="Proteomes" id="UP000030993"/>
    </source>
</evidence>
<reference evidence="1 2" key="1">
    <citation type="journal article" date="2013" name="PLoS ONE">
        <title>Identification and characterization of three novel lipases belonging to families II and V from Anaerovibrio lipolyticus 5ST.</title>
        <authorList>
            <person name="Prive F."/>
            <person name="Kaderbhai N.N."/>
            <person name="Girdwood S."/>
            <person name="Worgan H.J."/>
            <person name="Pinloche E."/>
            <person name="Scollan N.D."/>
            <person name="Huws S.A."/>
            <person name="Newbold C.J."/>
        </authorList>
    </citation>
    <scope>NUCLEOTIDE SEQUENCE [LARGE SCALE GENOMIC DNA]</scope>
    <source>
        <strain evidence="1 2">5S</strain>
    </source>
</reference>
<keyword evidence="2" id="KW-1185">Reference proteome</keyword>
<dbReference type="RefSeq" id="WP_039207361.1">
    <property type="nucleotide sequence ID" value="NZ_CAMKSO010000103.1"/>
</dbReference>
<proteinExistence type="predicted"/>
<protein>
    <submittedName>
        <fullName evidence="1">Uncharacterized protein</fullName>
    </submittedName>
</protein>
<gene>
    <name evidence="1" type="ORF">NZ47_05575</name>
</gene>
<name>A0A0B2JVG4_9FIRM</name>
<accession>A0A0B2JVG4</accession>
<sequence length="130" mass="15171">MYTYLQEVHHKTELLPFASISDAVRDSYDVRSIGNAVPKSFLRRLLVLLEDEKGHIFYAQKPETIYMINRVYGCKQEILDIFAKIDKLLEKNPGVIVTIGDNEYVMSRTMPKRIPIPREKMKRITIDDIL</sequence>
<dbReference type="AlphaFoldDB" id="A0A0B2JVG4"/>
<dbReference type="EMBL" id="JSCE01000112">
    <property type="protein sequence ID" value="KHM52310.1"/>
    <property type="molecule type" value="Genomic_DNA"/>
</dbReference>
<organism evidence="1 2">
    <name type="scientific">Anaerovibrio lipolyticus</name>
    <dbReference type="NCBI Taxonomy" id="82374"/>
    <lineage>
        <taxon>Bacteria</taxon>
        <taxon>Bacillati</taxon>
        <taxon>Bacillota</taxon>
        <taxon>Negativicutes</taxon>
        <taxon>Selenomonadales</taxon>
        <taxon>Selenomonadaceae</taxon>
        <taxon>Anaerovibrio</taxon>
    </lineage>
</organism>
<dbReference type="STRING" id="82374.NZ47_05575"/>
<comment type="caution">
    <text evidence="1">The sequence shown here is derived from an EMBL/GenBank/DDBJ whole genome shotgun (WGS) entry which is preliminary data.</text>
</comment>